<organism evidence="2 3">
    <name type="scientific">Acrocarpospora phusangensis</name>
    <dbReference type="NCBI Taxonomy" id="1070424"/>
    <lineage>
        <taxon>Bacteria</taxon>
        <taxon>Bacillati</taxon>
        <taxon>Actinomycetota</taxon>
        <taxon>Actinomycetes</taxon>
        <taxon>Streptosporangiales</taxon>
        <taxon>Streptosporangiaceae</taxon>
        <taxon>Acrocarpospora</taxon>
    </lineage>
</organism>
<evidence type="ECO:0000256" key="1">
    <source>
        <dbReference type="SAM" id="Phobius"/>
    </source>
</evidence>
<dbReference type="AlphaFoldDB" id="A0A919ULE7"/>
<dbReference type="Proteomes" id="UP000640052">
    <property type="component" value="Unassembled WGS sequence"/>
</dbReference>
<keyword evidence="1" id="KW-1133">Transmembrane helix</keyword>
<sequence>MDSPVRRFRSLAEHPFELTFGLLFALVGAAVAFGGITPTSINALLPEWVVRVWGVVQVVAGLLVVVGIVIRYWRPALVLVGLRIERAGHIPFVAATTVYMAVAVAYAGTRALYAGALFLAFAVASGARAWATIVIERAINRARRPGDTG</sequence>
<evidence type="ECO:0000313" key="2">
    <source>
        <dbReference type="EMBL" id="GIH26086.1"/>
    </source>
</evidence>
<comment type="caution">
    <text evidence="2">The sequence shown here is derived from an EMBL/GenBank/DDBJ whole genome shotgun (WGS) entry which is preliminary data.</text>
</comment>
<evidence type="ECO:0000313" key="3">
    <source>
        <dbReference type="Proteomes" id="UP000640052"/>
    </source>
</evidence>
<accession>A0A919ULE7</accession>
<feature type="transmembrane region" description="Helical" evidence="1">
    <location>
        <begin position="48"/>
        <end position="70"/>
    </location>
</feature>
<name>A0A919ULE7_9ACTN</name>
<feature type="transmembrane region" description="Helical" evidence="1">
    <location>
        <begin position="90"/>
        <end position="107"/>
    </location>
</feature>
<dbReference type="EMBL" id="BOOA01000035">
    <property type="protein sequence ID" value="GIH26086.1"/>
    <property type="molecule type" value="Genomic_DNA"/>
</dbReference>
<reference evidence="2" key="1">
    <citation type="submission" date="2021-01" db="EMBL/GenBank/DDBJ databases">
        <title>Whole genome shotgun sequence of Acrocarpospora phusangensis NBRC 108782.</title>
        <authorList>
            <person name="Komaki H."/>
            <person name="Tamura T."/>
        </authorList>
    </citation>
    <scope>NUCLEOTIDE SEQUENCE</scope>
    <source>
        <strain evidence="2">NBRC 108782</strain>
    </source>
</reference>
<protein>
    <submittedName>
        <fullName evidence="2">Uncharacterized protein</fullName>
    </submittedName>
</protein>
<proteinExistence type="predicted"/>
<feature type="transmembrane region" description="Helical" evidence="1">
    <location>
        <begin position="113"/>
        <end position="135"/>
    </location>
</feature>
<feature type="transmembrane region" description="Helical" evidence="1">
    <location>
        <begin position="16"/>
        <end position="36"/>
    </location>
</feature>
<gene>
    <name evidence="2" type="ORF">Aph01nite_43960</name>
</gene>
<keyword evidence="1" id="KW-0812">Transmembrane</keyword>
<keyword evidence="1" id="KW-0472">Membrane</keyword>
<keyword evidence="3" id="KW-1185">Reference proteome</keyword>